<reference evidence="2 3" key="1">
    <citation type="journal article" date="2024" name="Science">
        <title>Giant polyketide synthase enzymes in the biosynthesis of giant marine polyether toxins.</title>
        <authorList>
            <person name="Fallon T.R."/>
            <person name="Shende V.V."/>
            <person name="Wierzbicki I.H."/>
            <person name="Pendleton A.L."/>
            <person name="Watervoot N.F."/>
            <person name="Auber R.P."/>
            <person name="Gonzalez D.J."/>
            <person name="Wisecaver J.H."/>
            <person name="Moore B.S."/>
        </authorList>
    </citation>
    <scope>NUCLEOTIDE SEQUENCE [LARGE SCALE GENOMIC DNA]</scope>
    <source>
        <strain evidence="2 3">12B1</strain>
    </source>
</reference>
<dbReference type="AlphaFoldDB" id="A0AB34K575"/>
<keyword evidence="3" id="KW-1185">Reference proteome</keyword>
<evidence type="ECO:0000313" key="2">
    <source>
        <dbReference type="EMBL" id="KAL1529638.1"/>
    </source>
</evidence>
<dbReference type="EMBL" id="JBGBPQ010000001">
    <property type="protein sequence ID" value="KAL1529638.1"/>
    <property type="molecule type" value="Genomic_DNA"/>
</dbReference>
<accession>A0AB34K575</accession>
<sequence>MDGTDEEIIERMRDNAEAFEQMTDNTDDRVNDGNNYRGLMKASEYKAKREAVVAGNVSEETLADRKLAAAAAMVIKDREAKEQAEKDRQQREADRREKLKRELEEIEEADSSTGSSKKVKKKKKKEAGALSFDLDDEA</sequence>
<evidence type="ECO:0000313" key="3">
    <source>
        <dbReference type="Proteomes" id="UP001515480"/>
    </source>
</evidence>
<feature type="region of interest" description="Disordered" evidence="1">
    <location>
        <begin position="78"/>
        <end position="138"/>
    </location>
</feature>
<proteinExistence type="predicted"/>
<comment type="caution">
    <text evidence="2">The sequence shown here is derived from an EMBL/GenBank/DDBJ whole genome shotgun (WGS) entry which is preliminary data.</text>
</comment>
<evidence type="ECO:0000256" key="1">
    <source>
        <dbReference type="SAM" id="MobiDB-lite"/>
    </source>
</evidence>
<organism evidence="2 3">
    <name type="scientific">Prymnesium parvum</name>
    <name type="common">Toxic golden alga</name>
    <dbReference type="NCBI Taxonomy" id="97485"/>
    <lineage>
        <taxon>Eukaryota</taxon>
        <taxon>Haptista</taxon>
        <taxon>Haptophyta</taxon>
        <taxon>Prymnesiophyceae</taxon>
        <taxon>Prymnesiales</taxon>
        <taxon>Prymnesiaceae</taxon>
        <taxon>Prymnesium</taxon>
    </lineage>
</organism>
<dbReference type="Proteomes" id="UP001515480">
    <property type="component" value="Unassembled WGS sequence"/>
</dbReference>
<gene>
    <name evidence="2" type="ORF">AB1Y20_000580</name>
</gene>
<protein>
    <submittedName>
        <fullName evidence="2">Uncharacterized protein</fullName>
    </submittedName>
</protein>
<feature type="compositionally biased region" description="Basic and acidic residues" evidence="1">
    <location>
        <begin position="78"/>
        <end position="103"/>
    </location>
</feature>
<name>A0AB34K575_PRYPA</name>